<name>A0A9E8G6M7_9VIRU</name>
<evidence type="ECO:0000313" key="2">
    <source>
        <dbReference type="EMBL" id="UZT28816.1"/>
    </source>
</evidence>
<organism evidence="3">
    <name type="scientific">Nucleocytoviricota sp</name>
    <dbReference type="NCBI Taxonomy" id="2809609"/>
    <lineage>
        <taxon>Viruses</taxon>
        <taxon>Varidnaviria</taxon>
        <taxon>Bamfordvirae</taxon>
        <taxon>Nucleocytoviricota</taxon>
    </lineage>
</organism>
<sequence>MSTKELKDTKYIDLLDEDKQLAGQTYVCLSFLSPESILKKKEHFFFENYLKQFDFRKSMDKYTQFLHFLSYKYNLNFDNITNDLKEFVEEERDNLFTTTFEDDYKTYLDNNEEKLEKQFNEEHNFQTNTRGIKVRGSFQSQQEADLRCKMLREVDPNHDVYIGQVGVWMPFHPEAYKTGKVEYLEKELNDLMNEKQKNEQVAKVDFEKRVKESKQKAIEENIENAKKSGNKLTQSIDEEGNLIGVENMNTTETFIKSKIGESENIASADIHRELFEGDNIVIPSKDKNTKKIQ</sequence>
<evidence type="ECO:0000256" key="1">
    <source>
        <dbReference type="SAM" id="Coils"/>
    </source>
</evidence>
<evidence type="ECO:0000313" key="3">
    <source>
        <dbReference type="EMBL" id="UZT29142.1"/>
    </source>
</evidence>
<dbReference type="EMBL" id="OP765584">
    <property type="protein sequence ID" value="UZT29142.1"/>
    <property type="molecule type" value="Genomic_DNA"/>
</dbReference>
<keyword evidence="1" id="KW-0175">Coiled coil</keyword>
<accession>A0A9E8G6M7</accession>
<protein>
    <submittedName>
        <fullName evidence="3">Uncharacterized protein</fullName>
    </submittedName>
</protein>
<reference evidence="3" key="1">
    <citation type="submission" date="2022-11" db="EMBL/GenBank/DDBJ databases">
        <title>Genomics discovery of giant fungal viruses from subsurface oceanic crustal fluids.</title>
        <authorList>
            <person name="Bhattacharjee A.S."/>
            <person name="Schulz F."/>
            <person name="Woyke T."/>
            <person name="Orcutt B.N."/>
            <person name="Matinez Martinez J."/>
        </authorList>
    </citation>
    <scope>NUCLEOTIDE SEQUENCE</scope>
    <source>
        <strain evidence="2">VSAG1.JdFR</strain>
        <strain evidence="3">VSAG8.JdFR</strain>
    </source>
</reference>
<dbReference type="EMBL" id="OP765507">
    <property type="protein sequence ID" value="UZT28816.1"/>
    <property type="molecule type" value="Genomic_DNA"/>
</dbReference>
<dbReference type="InterPro" id="IPR043872">
    <property type="entry name" value="DUF5832"/>
</dbReference>
<feature type="coiled-coil region" evidence="1">
    <location>
        <begin position="181"/>
        <end position="228"/>
    </location>
</feature>
<dbReference type="Pfam" id="PF19150">
    <property type="entry name" value="DUF5832"/>
    <property type="match status" value="1"/>
</dbReference>
<proteinExistence type="predicted"/>